<feature type="coiled-coil region" evidence="1">
    <location>
        <begin position="507"/>
        <end position="534"/>
    </location>
</feature>
<dbReference type="Pfam" id="PF12443">
    <property type="entry name" value="AKNA"/>
    <property type="match status" value="1"/>
</dbReference>
<reference evidence="5" key="1">
    <citation type="submission" date="2025-08" db="UniProtKB">
        <authorList>
            <consortium name="RefSeq"/>
        </authorList>
    </citation>
    <scope>IDENTIFICATION</scope>
    <source>
        <tissue evidence="5">Blood</tissue>
    </source>
</reference>
<evidence type="ECO:0000313" key="4">
    <source>
        <dbReference type="Proteomes" id="UP001652627"/>
    </source>
</evidence>
<organism evidence="4 5">
    <name type="scientific">Apteryx mantelli</name>
    <name type="common">North Island brown kiwi</name>
    <dbReference type="NCBI Taxonomy" id="2696672"/>
    <lineage>
        <taxon>Eukaryota</taxon>
        <taxon>Metazoa</taxon>
        <taxon>Chordata</taxon>
        <taxon>Craniata</taxon>
        <taxon>Vertebrata</taxon>
        <taxon>Euteleostomi</taxon>
        <taxon>Archelosauria</taxon>
        <taxon>Archosauria</taxon>
        <taxon>Dinosauria</taxon>
        <taxon>Saurischia</taxon>
        <taxon>Theropoda</taxon>
        <taxon>Coelurosauria</taxon>
        <taxon>Aves</taxon>
        <taxon>Palaeognathae</taxon>
        <taxon>Apterygiformes</taxon>
        <taxon>Apterygidae</taxon>
        <taxon>Apteryx</taxon>
    </lineage>
</organism>
<name>A0A8B7K0Z4_9AVES</name>
<protein>
    <submittedName>
        <fullName evidence="5">Protein AKNAD1 isoform X1</fullName>
    </submittedName>
</protein>
<evidence type="ECO:0000313" key="5">
    <source>
        <dbReference type="RefSeq" id="XP_013816734.2"/>
    </source>
</evidence>
<dbReference type="KEGG" id="aam:106499733"/>
<proteinExistence type="predicted"/>
<feature type="domain" description="AKNA" evidence="3">
    <location>
        <begin position="435"/>
        <end position="510"/>
    </location>
</feature>
<evidence type="ECO:0000259" key="3">
    <source>
        <dbReference type="Pfam" id="PF12443"/>
    </source>
</evidence>
<feature type="compositionally biased region" description="Polar residues" evidence="2">
    <location>
        <begin position="702"/>
        <end position="712"/>
    </location>
</feature>
<feature type="region of interest" description="Disordered" evidence="2">
    <location>
        <begin position="697"/>
        <end position="716"/>
    </location>
</feature>
<dbReference type="GeneID" id="106499733"/>
<dbReference type="InterPro" id="IPR052655">
    <property type="entry name" value="AKNA_Centrosome-Trans_reg"/>
</dbReference>
<keyword evidence="1" id="KW-0175">Coiled coil</keyword>
<dbReference type="Proteomes" id="UP001652627">
    <property type="component" value="Chromosome 8"/>
</dbReference>
<accession>A0A8B7K0Z4</accession>
<keyword evidence="4" id="KW-1185">Reference proteome</keyword>
<sequence>MPYNQDMETMKKGKPSDWMKTQMNSSFLDELDCITDTTDEENEDLPYDGDLGITCQHSNYSDNLSDCTYIKHISDIFLNISCSEDNKNIKAAANYETQPQPEEVFNYHTCATETTGISVEMPGSEASFKKELPVGGFSSPDRKEHLTDSKMSNVLLRHFSKGELITTCQLIEYETIPEISFTESIDETMNKLETSELAKCPLSHEKRTTNLEEYHLEKHEEIKIGKKDQTLLNENTFVSKRSISTTSECGCIQEGSPLISKNEDMHIFQNTQKEQRDPFKRTGSSHELKFGQGQVHYCLPDSSKVAPEVKIPKRNDNNKSVPITERTKTFPILPCKSVIVNDIVENKNYFDSVEVENKEEMSVPESLQQLEMLTQYADAQNHIDHLRFNPKILPQSDFPNPSFAIYSGGTETSSEDFALHPPVPIQPMLGLSEAGLQSGATVSTLPSAGTVEAHCLNPSNLLPELTQGKKMTQILKEQTDQLKMRVEDFSKHMTQETFLLQDKYLVLNQLKRCLDALEQNYLTAREEHRNLQLQNYKDKSINVGKFDPERKVEGEIFRLGILLEDIHERTDASKCSLSPLLTPYESAHSSYSLCESSGNSSITDPPERTAVETAFLHEKNKVENTSHSTDVIPQTNHKLSLEGDKCNPYPRVQLKLQKRDESTSKREMEPLVKGGLLANKHSPNVMRFLSSEEIHGAEGLGSHSQGKLSQKSKANEESMERSLNFWQIASPSKARSYNMCSVEHDIHLNILKEEEKLAQSSDHCFHERLEKSPDKSDDTVRPKLKIHFTNMADKELYSVRSNENIQEMKTGRCSIFIQGKPTDLSDTNLSSDSEDISACDSYNDSRSEEFLNHETENYKTFNTRLHGERKGIRHRCTRGSKNQFKLRNYKEFAQSCALCRNKNSSLTSYSQKRIYTQKAYRSNQPHQLVNRLSERQKVETAKTCYSSTYDTVTLSPQYLPRKTTPGSKSAVNIRSRNVSDPNANILSSTLDHAIQTANSLKKTTERMVQAVSEDLAKVRSKQL</sequence>
<dbReference type="AlphaFoldDB" id="A0A8B7K0Z4"/>
<dbReference type="CTD" id="254268"/>
<dbReference type="OrthoDB" id="9045614at2759"/>
<dbReference type="PANTHER" id="PTHR21510:SF16">
    <property type="entry name" value="PROTEIN AKNAD1"/>
    <property type="match status" value="1"/>
</dbReference>
<dbReference type="PANTHER" id="PTHR21510">
    <property type="entry name" value="AKNA DOMAIN-CONTAINING PROTEIN"/>
    <property type="match status" value="1"/>
</dbReference>
<gene>
    <name evidence="5" type="primary">AKNAD1</name>
</gene>
<dbReference type="RefSeq" id="XP_013816734.2">
    <property type="nucleotide sequence ID" value="XM_013961280.2"/>
</dbReference>
<dbReference type="InterPro" id="IPR022150">
    <property type="entry name" value="AKNA_dom"/>
</dbReference>
<evidence type="ECO:0000256" key="2">
    <source>
        <dbReference type="SAM" id="MobiDB-lite"/>
    </source>
</evidence>
<evidence type="ECO:0000256" key="1">
    <source>
        <dbReference type="SAM" id="Coils"/>
    </source>
</evidence>